<feature type="region of interest" description="Disordered" evidence="1">
    <location>
        <begin position="24"/>
        <end position="45"/>
    </location>
</feature>
<gene>
    <name evidence="2" type="ORF">PHYSODRAFT_338501</name>
</gene>
<dbReference type="Proteomes" id="UP000002640">
    <property type="component" value="Unassembled WGS sequence"/>
</dbReference>
<name>G5A512_PHYSP</name>
<keyword evidence="3" id="KW-1185">Reference proteome</keyword>
<feature type="compositionally biased region" description="Polar residues" evidence="1">
    <location>
        <begin position="136"/>
        <end position="152"/>
    </location>
</feature>
<proteinExistence type="predicted"/>
<reference evidence="2 3" key="1">
    <citation type="journal article" date="2006" name="Science">
        <title>Phytophthora genome sequences uncover evolutionary origins and mechanisms of pathogenesis.</title>
        <authorList>
            <person name="Tyler B.M."/>
            <person name="Tripathy S."/>
            <person name="Zhang X."/>
            <person name="Dehal P."/>
            <person name="Jiang R.H."/>
            <person name="Aerts A."/>
            <person name="Arredondo F.D."/>
            <person name="Baxter L."/>
            <person name="Bensasson D."/>
            <person name="Beynon J.L."/>
            <person name="Chapman J."/>
            <person name="Damasceno C.M."/>
            <person name="Dorrance A.E."/>
            <person name="Dou D."/>
            <person name="Dickerman A.W."/>
            <person name="Dubchak I.L."/>
            <person name="Garbelotto M."/>
            <person name="Gijzen M."/>
            <person name="Gordon S.G."/>
            <person name="Govers F."/>
            <person name="Grunwald N.J."/>
            <person name="Huang W."/>
            <person name="Ivors K.L."/>
            <person name="Jones R.W."/>
            <person name="Kamoun S."/>
            <person name="Krampis K."/>
            <person name="Lamour K.H."/>
            <person name="Lee M.K."/>
            <person name="McDonald W.H."/>
            <person name="Medina M."/>
            <person name="Meijer H.J."/>
            <person name="Nordberg E.K."/>
            <person name="Maclean D.J."/>
            <person name="Ospina-Giraldo M.D."/>
            <person name="Morris P.F."/>
            <person name="Phuntumart V."/>
            <person name="Putnam N.H."/>
            <person name="Rash S."/>
            <person name="Rose J.K."/>
            <person name="Sakihama Y."/>
            <person name="Salamov A.A."/>
            <person name="Savidor A."/>
            <person name="Scheuring C.F."/>
            <person name="Smith B.M."/>
            <person name="Sobral B.W."/>
            <person name="Terry A."/>
            <person name="Torto-Alalibo T.A."/>
            <person name="Win J."/>
            <person name="Xu Z."/>
            <person name="Zhang H."/>
            <person name="Grigoriev I.V."/>
            <person name="Rokhsar D.S."/>
            <person name="Boore J.L."/>
        </authorList>
    </citation>
    <scope>NUCLEOTIDE SEQUENCE [LARGE SCALE GENOMIC DNA]</scope>
    <source>
        <strain evidence="2 3">P6497</strain>
    </source>
</reference>
<evidence type="ECO:0000313" key="2">
    <source>
        <dbReference type="EMBL" id="EGZ09761.1"/>
    </source>
</evidence>
<feature type="region of interest" description="Disordered" evidence="1">
    <location>
        <begin position="133"/>
        <end position="152"/>
    </location>
</feature>
<accession>G5A512</accession>
<dbReference type="InParanoid" id="G5A512"/>
<dbReference type="GeneID" id="20647585"/>
<dbReference type="KEGG" id="psoj:PHYSODRAFT_338501"/>
<organism evidence="2 3">
    <name type="scientific">Phytophthora sojae (strain P6497)</name>
    <name type="common">Soybean stem and root rot agent</name>
    <name type="synonym">Phytophthora megasperma f. sp. glycines</name>
    <dbReference type="NCBI Taxonomy" id="1094619"/>
    <lineage>
        <taxon>Eukaryota</taxon>
        <taxon>Sar</taxon>
        <taxon>Stramenopiles</taxon>
        <taxon>Oomycota</taxon>
        <taxon>Peronosporomycetes</taxon>
        <taxon>Peronosporales</taxon>
        <taxon>Peronosporaceae</taxon>
        <taxon>Phytophthora</taxon>
    </lineage>
</organism>
<dbReference type="AlphaFoldDB" id="G5A512"/>
<dbReference type="RefSeq" id="XP_009534622.1">
    <property type="nucleotide sequence ID" value="XM_009536327.1"/>
</dbReference>
<sequence>MEEEARLHHLPRYEKKRLVKGWHATQPPFDPAPCEPNDGSNGITRAGSLRSLFATPPGALEYESQRTATCRSIPDLFSDNCSQQTEEKLPKTVGQVKHAYRTRARKQEARDASKAIRQREKFLEVRRGPKWREQLSKLNKQPQQPELSEYQQGNIKDEENEDAEEVSASSQDESGGELQLVNLPVDEVVVNAAYRDDTLRQIRHHLANGGEVLLQSDCASSKETVGSTRLMLQTLCTQSLAYCVRDQNIVPDSLLQPQSTTRLTLRLLPRHQKM</sequence>
<dbReference type="SMR" id="G5A512"/>
<evidence type="ECO:0000313" key="3">
    <source>
        <dbReference type="Proteomes" id="UP000002640"/>
    </source>
</evidence>
<protein>
    <submittedName>
        <fullName evidence="2">Uncharacterized protein</fullName>
    </submittedName>
</protein>
<evidence type="ECO:0000256" key="1">
    <source>
        <dbReference type="SAM" id="MobiDB-lite"/>
    </source>
</evidence>
<feature type="region of interest" description="Disordered" evidence="1">
    <location>
        <begin position="157"/>
        <end position="176"/>
    </location>
</feature>
<dbReference type="EMBL" id="JH159159">
    <property type="protein sequence ID" value="EGZ09761.1"/>
    <property type="molecule type" value="Genomic_DNA"/>
</dbReference>